<feature type="disulfide bond" evidence="11">
    <location>
        <begin position="668"/>
        <end position="695"/>
    </location>
</feature>
<feature type="domain" description="Sushi" evidence="15">
    <location>
        <begin position="2062"/>
        <end position="2124"/>
    </location>
</feature>
<evidence type="ECO:0000256" key="6">
    <source>
        <dbReference type="ARBA" id="ARBA00023136"/>
    </source>
</evidence>
<feature type="domain" description="CUB" evidence="14">
    <location>
        <begin position="1466"/>
        <end position="1574"/>
    </location>
</feature>
<keyword evidence="8" id="KW-0325">Glycoprotein</keyword>
<feature type="transmembrane region" description="Helical" evidence="13">
    <location>
        <begin position="2792"/>
        <end position="2813"/>
    </location>
</feature>
<evidence type="ECO:0000313" key="16">
    <source>
        <dbReference type="EMBL" id="PKU49568.1"/>
    </source>
</evidence>
<dbReference type="SUPFAM" id="SSF57535">
    <property type="entry name" value="Complement control module/SCR domain"/>
    <property type="match status" value="18"/>
</dbReference>
<dbReference type="FunFam" id="2.10.70.10:FF:000066">
    <property type="entry name" value="CUB and sushi domain-containing protein 3 isoform X1"/>
    <property type="match status" value="1"/>
</dbReference>
<keyword evidence="7 11" id="KW-1015">Disulfide bond</keyword>
<evidence type="ECO:0000256" key="1">
    <source>
        <dbReference type="ARBA" id="ARBA00004370"/>
    </source>
</evidence>
<keyword evidence="2 11" id="KW-0768">Sushi</keyword>
<feature type="disulfide bond" evidence="11">
    <location>
        <begin position="2179"/>
        <end position="2206"/>
    </location>
</feature>
<evidence type="ECO:0000256" key="7">
    <source>
        <dbReference type="ARBA" id="ARBA00023157"/>
    </source>
</evidence>
<dbReference type="Proteomes" id="UP000233556">
    <property type="component" value="Unassembled WGS sequence"/>
</dbReference>
<feature type="disulfide bond" evidence="11">
    <location>
        <begin position="2299"/>
        <end position="2326"/>
    </location>
</feature>
<keyword evidence="5 13" id="KW-1133">Transmembrane helix</keyword>
<dbReference type="GO" id="GO:0016020">
    <property type="term" value="C:membrane"/>
    <property type="evidence" value="ECO:0007669"/>
    <property type="project" value="UniProtKB-SubCell"/>
</dbReference>
<evidence type="ECO:0000256" key="2">
    <source>
        <dbReference type="ARBA" id="ARBA00022659"/>
    </source>
</evidence>
<dbReference type="Pfam" id="PF00431">
    <property type="entry name" value="CUB"/>
    <property type="match status" value="13"/>
</dbReference>
<feature type="domain" description="Sushi" evidence="15">
    <location>
        <begin position="2209"/>
        <end position="2266"/>
    </location>
</feature>
<feature type="domain" description="CUB" evidence="14">
    <location>
        <begin position="1292"/>
        <end position="1401"/>
    </location>
</feature>
<feature type="domain" description="CUB" evidence="14">
    <location>
        <begin position="25"/>
        <end position="133"/>
    </location>
</feature>
<feature type="domain" description="Sushi" evidence="15">
    <location>
        <begin position="1577"/>
        <end position="1638"/>
    </location>
</feature>
<evidence type="ECO:0000256" key="13">
    <source>
        <dbReference type="SAM" id="Phobius"/>
    </source>
</evidence>
<comment type="caution">
    <text evidence="11">Lacks conserved residue(s) required for the propagation of feature annotation.</text>
</comment>
<feature type="domain" description="CUB" evidence="14">
    <location>
        <begin position="1788"/>
        <end position="1824"/>
    </location>
</feature>
<feature type="domain" description="Sushi" evidence="15">
    <location>
        <begin position="2267"/>
        <end position="2328"/>
    </location>
</feature>
<feature type="compositionally biased region" description="Polar residues" evidence="12">
    <location>
        <begin position="390"/>
        <end position="401"/>
    </location>
</feature>
<feature type="domain" description="Sushi" evidence="15">
    <location>
        <begin position="2460"/>
        <end position="2518"/>
    </location>
</feature>
<feature type="domain" description="Sushi" evidence="15">
    <location>
        <begin position="2637"/>
        <end position="2696"/>
    </location>
</feature>
<evidence type="ECO:0000256" key="11">
    <source>
        <dbReference type="PROSITE-ProRule" id="PRU00302"/>
    </source>
</evidence>
<dbReference type="FunFam" id="2.60.120.290:FF:000001">
    <property type="entry name" value="CUB and sushi domain-containing protein 3 isoform X1"/>
    <property type="match status" value="8"/>
</dbReference>
<feature type="domain" description="Sushi" evidence="15">
    <location>
        <begin position="810"/>
        <end position="871"/>
    </location>
</feature>
<feature type="domain" description="CUB" evidence="14">
    <location>
        <begin position="201"/>
        <end position="257"/>
    </location>
</feature>
<dbReference type="Gene3D" id="2.10.70.10">
    <property type="entry name" value="Complement Module, domain 1"/>
    <property type="match status" value="16"/>
</dbReference>
<feature type="region of interest" description="Disordered" evidence="12">
    <location>
        <begin position="390"/>
        <end position="410"/>
    </location>
</feature>
<feature type="domain" description="CUB" evidence="14">
    <location>
        <begin position="873"/>
        <end position="981"/>
    </location>
</feature>
<feature type="disulfide bond" evidence="11">
    <location>
        <begin position="2489"/>
        <end position="2516"/>
    </location>
</feature>
<feature type="domain" description="Sushi" evidence="15">
    <location>
        <begin position="462"/>
        <end position="523"/>
    </location>
</feature>
<feature type="domain" description="Sushi" evidence="15">
    <location>
        <begin position="1937"/>
        <end position="1998"/>
    </location>
</feature>
<feature type="disulfide bond" evidence="11">
    <location>
        <begin position="2237"/>
        <end position="2264"/>
    </location>
</feature>
<keyword evidence="6 13" id="KW-0472">Membrane</keyword>
<dbReference type="OrthoDB" id="5804959at2759"/>
<dbReference type="FunFam" id="2.10.70.10:FF:000011">
    <property type="entry name" value="CUB and sushi domain-containing protein 3 isoform A"/>
    <property type="match status" value="3"/>
</dbReference>
<evidence type="ECO:0000256" key="3">
    <source>
        <dbReference type="ARBA" id="ARBA00022692"/>
    </source>
</evidence>
<dbReference type="Pfam" id="PF00084">
    <property type="entry name" value="Sushi"/>
    <property type="match status" value="17"/>
</dbReference>
<dbReference type="InterPro" id="IPR035976">
    <property type="entry name" value="Sushi/SCR/CCP_sf"/>
</dbReference>
<feature type="domain" description="CUB" evidence="14">
    <location>
        <begin position="2000"/>
        <end position="2060"/>
    </location>
</feature>
<dbReference type="InterPro" id="IPR000436">
    <property type="entry name" value="Sushi_SCR_CCP_dom"/>
</dbReference>
<dbReference type="PROSITE" id="PS50923">
    <property type="entry name" value="SUSHI"/>
    <property type="match status" value="17"/>
</dbReference>
<organism evidence="16 17">
    <name type="scientific">Limosa lapponica baueri</name>
    <dbReference type="NCBI Taxonomy" id="1758121"/>
    <lineage>
        <taxon>Eukaryota</taxon>
        <taxon>Metazoa</taxon>
        <taxon>Chordata</taxon>
        <taxon>Craniata</taxon>
        <taxon>Vertebrata</taxon>
        <taxon>Euteleostomi</taxon>
        <taxon>Archelosauria</taxon>
        <taxon>Archosauria</taxon>
        <taxon>Dinosauria</taxon>
        <taxon>Saurischia</taxon>
        <taxon>Theropoda</taxon>
        <taxon>Coelurosauria</taxon>
        <taxon>Aves</taxon>
        <taxon>Neognathae</taxon>
        <taxon>Neoaves</taxon>
        <taxon>Charadriiformes</taxon>
        <taxon>Scolopacidae</taxon>
        <taxon>Limosa</taxon>
    </lineage>
</organism>
<protein>
    <submittedName>
        <fullName evidence="16">Cub and sushi domain-containing protein 3 isoform x1</fullName>
    </submittedName>
</protein>
<evidence type="ECO:0000256" key="12">
    <source>
        <dbReference type="SAM" id="MobiDB-lite"/>
    </source>
</evidence>
<reference evidence="17" key="2">
    <citation type="submission" date="2017-12" db="EMBL/GenBank/DDBJ databases">
        <title>Genome sequence of the Bar-tailed Godwit (Limosa lapponica baueri).</title>
        <authorList>
            <person name="Lima N.C.B."/>
            <person name="Parody-Merino A.M."/>
            <person name="Battley P.F."/>
            <person name="Fidler A.E."/>
            <person name="Prosdocimi F."/>
        </authorList>
    </citation>
    <scope>NUCLEOTIDE SEQUENCE [LARGE SCALE GENOMIC DNA]</scope>
</reference>
<dbReference type="Gene3D" id="2.60.120.290">
    <property type="entry name" value="Spermadhesin, CUB domain"/>
    <property type="match status" value="14"/>
</dbReference>
<dbReference type="InterPro" id="IPR051277">
    <property type="entry name" value="SEZ6_CSMD_C4BPB_Regulators"/>
</dbReference>
<feature type="disulfide bond" evidence="10">
    <location>
        <begin position="1292"/>
        <end position="1319"/>
    </location>
</feature>
<feature type="domain" description="Sushi" evidence="15">
    <location>
        <begin position="2519"/>
        <end position="2578"/>
    </location>
</feature>
<feature type="domain" description="Sushi" evidence="15">
    <location>
        <begin position="640"/>
        <end position="697"/>
    </location>
</feature>
<keyword evidence="4" id="KW-0677">Repeat</keyword>
<dbReference type="CDD" id="cd00041">
    <property type="entry name" value="CUB"/>
    <property type="match status" value="11"/>
</dbReference>
<feature type="domain" description="CUB" evidence="14">
    <location>
        <begin position="699"/>
        <end position="807"/>
    </location>
</feature>
<evidence type="ECO:0000256" key="9">
    <source>
        <dbReference type="ARBA" id="ARBA00061013"/>
    </source>
</evidence>
<dbReference type="InterPro" id="IPR000859">
    <property type="entry name" value="CUB_dom"/>
</dbReference>
<feature type="domain" description="Sushi" evidence="15">
    <location>
        <begin position="2579"/>
        <end position="2636"/>
    </location>
</feature>
<dbReference type="FunFam" id="2.10.70.10:FF:000002">
    <property type="entry name" value="CUB and Sushi multiple domains 3"/>
    <property type="match status" value="7"/>
</dbReference>
<evidence type="ECO:0000256" key="5">
    <source>
        <dbReference type="ARBA" id="ARBA00022989"/>
    </source>
</evidence>
<feature type="domain" description="Sushi" evidence="15">
    <location>
        <begin position="1404"/>
        <end position="1464"/>
    </location>
</feature>
<evidence type="ECO:0000313" key="17">
    <source>
        <dbReference type="Proteomes" id="UP000233556"/>
    </source>
</evidence>
<dbReference type="PANTHER" id="PTHR45656:SF15">
    <property type="entry name" value="SUSHI DOMAIN-CONTAINING PROTEIN"/>
    <property type="match status" value="1"/>
</dbReference>
<feature type="domain" description="CUB" evidence="14">
    <location>
        <begin position="1640"/>
        <end position="1673"/>
    </location>
</feature>
<reference evidence="17" key="1">
    <citation type="submission" date="2017-11" db="EMBL/GenBank/DDBJ databases">
        <authorList>
            <person name="Lima N.C."/>
            <person name="Parody-Merino A.M."/>
            <person name="Battley P.F."/>
            <person name="Fidler A.E."/>
            <person name="Prosdocimi F."/>
        </authorList>
    </citation>
    <scope>NUCLEOTIDE SEQUENCE [LARGE SCALE GENOMIC DNA]</scope>
</reference>
<evidence type="ECO:0000256" key="10">
    <source>
        <dbReference type="PROSITE-ProRule" id="PRU00059"/>
    </source>
</evidence>
<dbReference type="SMART" id="SM00032">
    <property type="entry name" value="CCP"/>
    <property type="match status" value="17"/>
</dbReference>
<feature type="domain" description="CUB" evidence="14">
    <location>
        <begin position="526"/>
        <end position="637"/>
    </location>
</feature>
<dbReference type="SUPFAM" id="SSF49854">
    <property type="entry name" value="Spermadhesin, CUB domain"/>
    <property type="match status" value="13"/>
</dbReference>
<evidence type="ECO:0000259" key="14">
    <source>
        <dbReference type="PROSITE" id="PS01180"/>
    </source>
</evidence>
<sequence>MEYSSMFLYNISMSSSPVSGFIYTCGGTLKGLNGTIESPGFPYGYPNGANCTWVIIAEERNRIQIVFQSFALEEEYDYLSLYDGHPHPANFRTRLTGFHLPPPVTSTKSVFSLRLTSDFAVSAHGFKVYYEELQSSSCGNPGVPPKGILYGTRYDVGDKIRYSCVTGYILDGHPQLTCIANSVNTASWDFPVPICRAEDACGGTMRGSSGIISSPNFPNEYHNNADCTWTIVAEPGDTISLIFTDFQMEEKYDYLEVEGSEPPTIWDSITGLNMSEDCMKCLVFTYQLDETIVPWSVDTKSPLVIISNNTKPTENLEVINGGGSSTLIKAASTGELEERIAATTGAITVASTSADVAVSSGVTTYRQPSEEQQVQAMNIRKSILESATSEEALSLHQANSQSKRRGPRNAEQIERIKELAVVTHRVKKAIDFKSRGFKLFPGKDNSNKFSILNEGGIKQASNLCPDPGEPENGKRIGSDFSLGATVQFSCDEDYVLQGSKSITCQRIAEVFAAWSDHRPVCKVKTCGSNLQGPGGTFTSPNFPFQYDSNAQCVWVITAINTNKVIQINFEEFDLEIGYDTLTIGDGGEVGDPKTVLQVLTGSFVPDLIVSMSNQMWLHLQTDESVGSIGFKVNYKEIEKESCGDPGTPLYGIREGDGFSNRDVLRFECQFGFELIGEKSIICQENNQWSANIPICIFPCLSNFTAPMGTVLSPDYPEGYGNNLNCIWTIISDPGSRIHLSFNDFDLESQFDFLAVKDGDSPDSPIIGTFTGAEVPSHLTSNGHILRLEFQADHSMSGRGFNITYNTFGHNECPDPGVPINARRFGDNFQLGSSISVICEEGFIKTQGTETITCMLMDGKVMWSGPIPKCGAPCGGHFSSPSGVILSPGWPGYYKDSLNCEWVIEAEPGHSIKITFERFQTELNYDVLEVHDGPNLLSPLLGSYNGTQVPQFLFSSSNFIYLLFTTDNSRSNNGFKIHYESVTVNTYSCLDPGIPVHGRRYGHDFSIGSTVSFSCDPGYRLSHEEPLLCEKNHWWSHPLPTCDALCGGDVRGPSGTILSPGYPDLYPNSLNCTWTVDVTHGKEYNLEPCEDPGIPQFGNRIGFNFGVGDILTFSCSPGYRLEGTSEIICLGGGRRLNVEPPRQIMKESYCPPIILLTMKTTMNVFIAFRLIDINPSKTSLKISLQGLPFIFVEMITKMKGKKIYDGKDNTAHLLGAYTGASLRGLTLSSTSNHLWLEFNSDMEGTDEGFQLVYTSFELSHCEDPGVPQFGYKISDQGHFAGSTIIYGCNPAECGGRFKGESSGRILSPGYPFPYDNNLRCMWVIEVDPGNIVSLQFLAFDTEASHDILRVWDGPPENEMLLKEISGSLVPEGIHSTLNIVTIQFDTDFYISKSGFAIQFSSSVATACRDPGVPMNGTRNGDGREPGDTVIFQCDPGYELQGDERITCIQVENRYFWQPNPPVCIAPCGGNLTGSSGFILSPNFPHPYPHSRDCDWTITVNNDYVISLAFISFSIEPNYDFLYIYDGPDGNSPLIGSFQDSKLPERIESSSNTMHLAFRSDGSVSFTGFHLEYKAKLRESCFDPGNIMNGTRLGMDYKLGSTVTYYCDAGYVLQGYSTLTCIMGDDGRPGWNRALPSCHAPCGSRSTGSEGTVLSPNYPKNYSVGHNCVYSITVPKEFVPCGGVLTKRKGTILSPGYPEPYDNNLNCVWKITVPEGAGIQVQVVSFATEHNWDSLDFYDGADNNAPRLGSYSGTTIPPLLNSTSNNLYLNFQSDISVSAAGFHLEYTAQCGGAMSDFSGVILSPGFPGNYPSSLDCTWTIKLPIGFALCGGNITAMNGTIYSPGYPDEYPNFQDCFWLVRVPPGNGIYINFTVLQTEPIYDFITVWDGPDQTSPQIGQFSGNTALESVYSTSNQILIKFHSDFTTSGYFVLSYHAYQLRVCQPPTNIPNAEILTEDDEFEIGDIIRYQCQPGFTLVGNEILTCRLGERLQMDGAPPTCQVLCPANEMRLDSTGVILSPGYPDSYPNLQMCAWTITVEKGYNISMFFEFFQTEKEFDILEVFDALYCSTPESPPHGFIVSQTGGQLNSMVRWACDRGFRLIGKSTAVCRKSSYGYYSWDVPVPACQESEYYFGNKTSDIQLDSNSTIKSFIHAGHCGIPDVIVNGQVIGENYGYRDTVVYQCSPGFRLIGSSVRICQQDHNWSGQLPSCVPVSCGHPGSPIYGRTSGNGFNFNDVVTFSCNTGYVMQGPTKAQCQANRQWSHPPPICKVVNCSDPGIPANSIRESKIEHGNFTYGTVVFYDCNPGYFLFGSSVLICQPNGHWDKPLPECIMIDCGHPGVPPNAVLSGDKYTFGSTVHYTCTGPMTSNLLKTELLLQRLYKYRTINRLCPKFFIVSINYTAKFKVIQQVLVVIQVSQVMGLEKKTILKLKAQYISAVILDISSMAQKREHVWQMEAGQEDNLSAKCGNPGTTANGKVFRIDGTTFSNSVIYSCMEGYILSGSSVRQCTANGTWSGSLPNCTIISCGDPGVPANGMRYGDDYVVGQNVTYMCQPGYTMESNSSLIRTCTSNGTWSGVIPTCKAKFCGDPGVPAQGKREGKSFIYQSEVSFSCTPPFILVGSSTRICQADGTWSGSSPRCIAHSCKQPETPIHANVAGMDLPSLGYTLIYTCQPGFFLAGGSEHRACRSDGTWTGKVPVCEAGSKILVKDPRPALGTPSPKLSVPDDVFAQNYIWKGSYNYKSKKQPMTLTVTSFNATSGRVNATLTNSNMELLLSGLNMSEGSNSPNQPHGTNSSSVAIAILVPFFALIFAGFGFYLYKQRTAPKTQYTGCSVHENNNGQAAFENPMYDTNAKSVEGKAVRFDPNLNTVCTMQFWLTGEVHDDWRFADMMPVYHKGQKEDPGNYRPVSLTSVPGKVIEQIILTAITQHV</sequence>
<dbReference type="PROSITE" id="PS01180">
    <property type="entry name" value="CUB"/>
    <property type="match status" value="13"/>
</dbReference>
<comment type="subcellular location">
    <subcellularLocation>
        <location evidence="1">Membrane</location>
    </subcellularLocation>
</comment>
<dbReference type="InterPro" id="IPR035914">
    <property type="entry name" value="Sperma_CUB_dom_sf"/>
</dbReference>
<keyword evidence="17" id="KW-1185">Reference proteome</keyword>
<evidence type="ECO:0000259" key="15">
    <source>
        <dbReference type="PROSITE" id="PS50923"/>
    </source>
</evidence>
<feature type="domain" description="Sushi" evidence="15">
    <location>
        <begin position="1086"/>
        <end position="1151"/>
    </location>
</feature>
<feature type="disulfide bond" evidence="11">
    <location>
        <begin position="1014"/>
        <end position="1041"/>
    </location>
</feature>
<keyword evidence="3 13" id="KW-0812">Transmembrane</keyword>
<evidence type="ECO:0000256" key="8">
    <source>
        <dbReference type="ARBA" id="ARBA00023180"/>
    </source>
</evidence>
<feature type="domain" description="Sushi" evidence="15">
    <location>
        <begin position="986"/>
        <end position="1043"/>
    </location>
</feature>
<dbReference type="FunFam" id="2.10.70.10:FF:000047">
    <property type="entry name" value="CUB and Sushi multiple domains 3"/>
    <property type="match status" value="1"/>
</dbReference>
<accession>A0A2I0UU78</accession>
<proteinExistence type="inferred from homology"/>
<feature type="domain" description="Sushi" evidence="15">
    <location>
        <begin position="136"/>
        <end position="197"/>
    </location>
</feature>
<feature type="domain" description="CUB" evidence="14">
    <location>
        <begin position="1827"/>
        <end position="1938"/>
    </location>
</feature>
<dbReference type="EMBL" id="KZ505636">
    <property type="protein sequence ID" value="PKU49568.1"/>
    <property type="molecule type" value="Genomic_DNA"/>
</dbReference>
<dbReference type="PANTHER" id="PTHR45656">
    <property type="entry name" value="PROTEIN CBR-CLEC-78"/>
    <property type="match status" value="1"/>
</dbReference>
<gene>
    <name evidence="16" type="ORF">llap_121</name>
</gene>
<feature type="domain" description="CUB" evidence="14">
    <location>
        <begin position="1679"/>
        <end position="1787"/>
    </location>
</feature>
<evidence type="ECO:0000256" key="4">
    <source>
        <dbReference type="ARBA" id="ARBA00022737"/>
    </source>
</evidence>
<dbReference type="SMART" id="SM00042">
    <property type="entry name" value="CUB"/>
    <property type="match status" value="11"/>
</dbReference>
<feature type="domain" description="CUB" evidence="14">
    <location>
        <begin position="1045"/>
        <end position="1255"/>
    </location>
</feature>
<name>A0A2I0UU78_LIMLA</name>
<feature type="domain" description="Sushi" evidence="15">
    <location>
        <begin position="2151"/>
        <end position="2208"/>
    </location>
</feature>
<comment type="similarity">
    <text evidence="9">Belongs to the CSMD family.</text>
</comment>
<dbReference type="CDD" id="cd00033">
    <property type="entry name" value="CCP"/>
    <property type="match status" value="17"/>
</dbReference>
<feature type="disulfide bond" evidence="11">
    <location>
        <begin position="2607"/>
        <end position="2634"/>
    </location>
</feature>